<dbReference type="Proteomes" id="UP000596063">
    <property type="component" value="Chromosome"/>
</dbReference>
<dbReference type="PANTHER" id="PTHR33408">
    <property type="entry name" value="TRANSPOSASE"/>
    <property type="match status" value="1"/>
</dbReference>
<dbReference type="AlphaFoldDB" id="A0A7T4URF3"/>
<evidence type="ECO:0000256" key="1">
    <source>
        <dbReference type="SAM" id="Coils"/>
    </source>
</evidence>
<dbReference type="PANTHER" id="PTHR33408:SF2">
    <property type="entry name" value="TRANSPOSASE DDE DOMAIN-CONTAINING PROTEIN"/>
    <property type="match status" value="1"/>
</dbReference>
<gene>
    <name evidence="4" type="ORF">I6N98_04725</name>
</gene>
<name>A0A7T4URF3_9GAMM</name>
<keyword evidence="5" id="KW-1185">Reference proteome</keyword>
<feature type="domain" description="Transposase DDE" evidence="3">
    <location>
        <begin position="380"/>
        <end position="511"/>
    </location>
</feature>
<evidence type="ECO:0000259" key="3">
    <source>
        <dbReference type="Pfam" id="PF13751"/>
    </source>
</evidence>
<keyword evidence="1" id="KW-0175">Coiled coil</keyword>
<dbReference type="InterPro" id="IPR008490">
    <property type="entry name" value="Transposase_InsH_N"/>
</dbReference>
<dbReference type="InterPro" id="IPR025668">
    <property type="entry name" value="Tnp_DDE_dom"/>
</dbReference>
<evidence type="ECO:0000259" key="2">
    <source>
        <dbReference type="Pfam" id="PF05598"/>
    </source>
</evidence>
<feature type="coiled-coil region" evidence="1">
    <location>
        <begin position="158"/>
        <end position="185"/>
    </location>
</feature>
<dbReference type="RefSeq" id="WP_198570648.1">
    <property type="nucleotide sequence ID" value="NZ_CP066167.1"/>
</dbReference>
<feature type="domain" description="Transposase InsH N-terminal" evidence="2">
    <location>
        <begin position="19"/>
        <end position="110"/>
    </location>
</feature>
<dbReference type="KEGG" id="snan:I6N98_04725"/>
<dbReference type="Pfam" id="PF13751">
    <property type="entry name" value="DDE_Tnp_1_6"/>
    <property type="match status" value="1"/>
</dbReference>
<protein>
    <submittedName>
        <fullName evidence="4">Transposase</fullName>
    </submittedName>
</protein>
<evidence type="ECO:0000313" key="4">
    <source>
        <dbReference type="EMBL" id="QQD19163.1"/>
    </source>
</evidence>
<reference evidence="4 5" key="1">
    <citation type="submission" date="2020-12" db="EMBL/GenBank/DDBJ databases">
        <authorList>
            <person name="Shan Y."/>
        </authorList>
    </citation>
    <scope>NUCLEOTIDE SEQUENCE [LARGE SCALE GENOMIC DNA]</scope>
    <source>
        <strain evidence="5">csc3.9</strain>
    </source>
</reference>
<organism evidence="4 5">
    <name type="scientific">Spongiibacter nanhainus</name>
    <dbReference type="NCBI Taxonomy" id="2794344"/>
    <lineage>
        <taxon>Bacteria</taxon>
        <taxon>Pseudomonadati</taxon>
        <taxon>Pseudomonadota</taxon>
        <taxon>Gammaproteobacteria</taxon>
        <taxon>Cellvibrionales</taxon>
        <taxon>Spongiibacteraceae</taxon>
        <taxon>Spongiibacter</taxon>
    </lineage>
</organism>
<accession>A0A7T4URF3</accession>
<dbReference type="Pfam" id="PF05598">
    <property type="entry name" value="DUF772"/>
    <property type="match status" value="1"/>
</dbReference>
<dbReference type="EMBL" id="CP066167">
    <property type="protein sequence ID" value="QQD19163.1"/>
    <property type="molecule type" value="Genomic_DNA"/>
</dbReference>
<proteinExistence type="predicted"/>
<sequence length="519" mass="59179">MPQFKPYDYNQDAMVVINFEEQIQPGTFEFTLHHLIDQHIDLSVFYEKFNNDEGGRKAYDPAILLKIILFAYSKGITSSREIQWQCEHNIIFKALSCDSVPHFTRIAQFVSAYPDAIESVFEQVLLVCDQQGLLGHELLAIDGCKMPSDAAKTHSGTHNELAQKSAKLRKQIQHYIKEHQRLDARKPNEKARKQRAEQAAVTLYKQYKRINDFLKTTAPRMGQGKKPKEVKSNITDNESAKMLTSKGTIQGYNGIATVDKKHQIVVDAQAFGEGAEHHTLKPVLNCVDKRFKRLGINASVFNGNVVVTADTGFSNEANNAFLKAHKVNAYIPDNQFRQRDPKFKDQKTKYGKRHQDTAKGQKAVIPASEFHFDPKKKTCVCPAGKSMWLHHEGSHEPGRIKYSFEGRLTDCRRCPIKHDCMRNPSSADTREGHGRQVSFTLAAQRNATDWMKRRVDSPHGKLIYSHRMSVVEPVFGNIGTNKRLNRFTLRGKNKVQGQWRLYCLVHNIEKIAHYGQALH</sequence>
<evidence type="ECO:0000313" key="5">
    <source>
        <dbReference type="Proteomes" id="UP000596063"/>
    </source>
</evidence>